<organism evidence="2 3">
    <name type="scientific">Bacillus swezeyi</name>
    <dbReference type="NCBI Taxonomy" id="1925020"/>
    <lineage>
        <taxon>Bacteria</taxon>
        <taxon>Bacillati</taxon>
        <taxon>Bacillota</taxon>
        <taxon>Bacilli</taxon>
        <taxon>Bacillales</taxon>
        <taxon>Bacillaceae</taxon>
        <taxon>Bacillus</taxon>
    </lineage>
</organism>
<evidence type="ECO:0000313" key="2">
    <source>
        <dbReference type="EMBL" id="OMH98851.1"/>
    </source>
</evidence>
<sequence>MYSARLVKGRTYDVKGCRFRYQEEQPISREIYRYIKENPCFEVKETRRKTAKARGRMDEDADHT</sequence>
<dbReference type="EMBL" id="MTJL01000050">
    <property type="protein sequence ID" value="OMH98851.1"/>
    <property type="molecule type" value="Genomic_DNA"/>
</dbReference>
<reference evidence="2 3" key="1">
    <citation type="submission" date="2017-01" db="EMBL/GenBank/DDBJ databases">
        <title>Bacillus phylogenomics.</title>
        <authorList>
            <person name="Dunlap C."/>
        </authorList>
    </citation>
    <scope>NUCLEOTIDE SEQUENCE [LARGE SCALE GENOMIC DNA]</scope>
    <source>
        <strain evidence="2 3">NRRL B-41282</strain>
    </source>
</reference>
<dbReference type="OrthoDB" id="2973499at2"/>
<accession>A0A1R1Q8U0</accession>
<dbReference type="Gene3D" id="3.40.5.20">
    <property type="entry name" value="YqbF domain"/>
    <property type="match status" value="1"/>
</dbReference>
<dbReference type="AlphaFoldDB" id="A0A1R1Q8U0"/>
<dbReference type="RefSeq" id="WP_076762268.1">
    <property type="nucleotide sequence ID" value="NZ_JARMMH010000013.1"/>
</dbReference>
<dbReference type="InterPro" id="IPR027926">
    <property type="entry name" value="YqbF_N"/>
</dbReference>
<feature type="domain" description="Uncharacterised protein YqbF N-terminal" evidence="1">
    <location>
        <begin position="7"/>
        <end position="45"/>
    </location>
</feature>
<dbReference type="InterPro" id="IPR036840">
    <property type="entry name" value="YqbF_dom_sf"/>
</dbReference>
<gene>
    <name evidence="2" type="ORF">BW143_20930</name>
</gene>
<comment type="caution">
    <text evidence="2">The sequence shown here is derived from an EMBL/GenBank/DDBJ whole genome shotgun (WGS) entry which is preliminary data.</text>
</comment>
<accession>A0A1R1RQA4</accession>
<dbReference type="Pfam" id="PF14553">
    <property type="entry name" value="YqbF"/>
    <property type="match status" value="1"/>
</dbReference>
<dbReference type="Proteomes" id="UP000187367">
    <property type="component" value="Unassembled WGS sequence"/>
</dbReference>
<dbReference type="SUPFAM" id="SSF160059">
    <property type="entry name" value="PriA/YqbF domain"/>
    <property type="match status" value="1"/>
</dbReference>
<name>A0A1R1Q8U0_9BACI</name>
<evidence type="ECO:0000259" key="1">
    <source>
        <dbReference type="Pfam" id="PF14553"/>
    </source>
</evidence>
<evidence type="ECO:0000313" key="3">
    <source>
        <dbReference type="Proteomes" id="UP000187367"/>
    </source>
</evidence>
<proteinExistence type="predicted"/>
<protein>
    <recommendedName>
        <fullName evidence="1">Uncharacterized protein YqbF N-terminal domain-containing protein</fullName>
    </recommendedName>
</protein>
<keyword evidence="3" id="KW-1185">Reference proteome</keyword>